<dbReference type="PROSITE" id="PS00198">
    <property type="entry name" value="4FE4S_FER_1"/>
    <property type="match status" value="2"/>
</dbReference>
<dbReference type="PANTHER" id="PTHR40447">
    <property type="entry name" value="ANAEROBIC SULFITE REDUCTASE SUBUNIT A"/>
    <property type="match status" value="1"/>
</dbReference>
<gene>
    <name evidence="2" type="ORF">LCGC14_0015150</name>
</gene>
<dbReference type="InterPro" id="IPR017896">
    <property type="entry name" value="4Fe4S_Fe-S-bd"/>
</dbReference>
<evidence type="ECO:0000259" key="1">
    <source>
        <dbReference type="PROSITE" id="PS51379"/>
    </source>
</evidence>
<dbReference type="SUPFAM" id="SSF54862">
    <property type="entry name" value="4Fe-4S ferredoxins"/>
    <property type="match status" value="1"/>
</dbReference>
<dbReference type="Pfam" id="PF17179">
    <property type="entry name" value="Fer4_22"/>
    <property type="match status" value="1"/>
</dbReference>
<feature type="domain" description="4Fe-4S ferredoxin-type" evidence="1">
    <location>
        <begin position="298"/>
        <end position="330"/>
    </location>
</feature>
<organism evidence="2">
    <name type="scientific">marine sediment metagenome</name>
    <dbReference type="NCBI Taxonomy" id="412755"/>
    <lineage>
        <taxon>unclassified sequences</taxon>
        <taxon>metagenomes</taxon>
        <taxon>ecological metagenomes</taxon>
    </lineage>
</organism>
<dbReference type="PROSITE" id="PS51379">
    <property type="entry name" value="4FE4S_FER_2"/>
    <property type="match status" value="2"/>
</dbReference>
<dbReference type="GO" id="GO:0051536">
    <property type="term" value="F:iron-sulfur cluster binding"/>
    <property type="evidence" value="ECO:0007669"/>
    <property type="project" value="InterPro"/>
</dbReference>
<name>A0A0F9W3V1_9ZZZZ</name>
<reference evidence="2" key="1">
    <citation type="journal article" date="2015" name="Nature">
        <title>Complex archaea that bridge the gap between prokaryotes and eukaryotes.</title>
        <authorList>
            <person name="Spang A."/>
            <person name="Saw J.H."/>
            <person name="Jorgensen S.L."/>
            <person name="Zaremba-Niedzwiedzka K."/>
            <person name="Martijn J."/>
            <person name="Lind A.E."/>
            <person name="van Eijk R."/>
            <person name="Schleper C."/>
            <person name="Guy L."/>
            <person name="Ettema T.J."/>
        </authorList>
    </citation>
    <scope>NUCLEOTIDE SEQUENCE</scope>
</reference>
<dbReference type="Gene3D" id="1.10.1060.10">
    <property type="entry name" value="Alpha-helical ferredoxin"/>
    <property type="match status" value="1"/>
</dbReference>
<dbReference type="InterPro" id="IPR009051">
    <property type="entry name" value="Helical_ferredxn"/>
</dbReference>
<sequence length="341" mass="37372">MADSKMAKAKLGEFLAAVSADYEVYGPKADNGVVTFGRIASADELALTYSNSTVSAKELFLPKTETVYEFDGENFVDDPLPEQKRVVLGLRPCDCRALTLLDGTFDCERVQDPFYVTRRANTVLVALACDRPLSSCFCTATGGDPYGEEGVDVLLSDEGESFLAKAVTDRGKDFLEQYGKFFSGKAAGKWAERAKAASGKMTCDLSLAEVSQRLDGLFEDDMWERVSQKCIGCGTCSYLCPTCYCFDLIDDKTATGVKKIRRWDCCMFQSFALHASGHDPRPITAARFRQKIMHKFNYHPQRCGLNSCVGCGRCVRACPVNLDIRQLLGDILAAAPSAASE</sequence>
<dbReference type="AlphaFoldDB" id="A0A0F9W3V1"/>
<dbReference type="PANTHER" id="PTHR40447:SF1">
    <property type="entry name" value="ANAEROBIC SULFITE REDUCTASE SUBUNIT A"/>
    <property type="match status" value="1"/>
</dbReference>
<accession>A0A0F9W3V1</accession>
<feature type="domain" description="4Fe-4S ferredoxin-type" evidence="1">
    <location>
        <begin position="221"/>
        <end position="251"/>
    </location>
</feature>
<dbReference type="InterPro" id="IPR017900">
    <property type="entry name" value="4Fe4S_Fe_S_CS"/>
</dbReference>
<evidence type="ECO:0000313" key="2">
    <source>
        <dbReference type="EMBL" id="KKO11040.1"/>
    </source>
</evidence>
<comment type="caution">
    <text evidence="2">The sequence shown here is derived from an EMBL/GenBank/DDBJ whole genome shotgun (WGS) entry which is preliminary data.</text>
</comment>
<proteinExistence type="predicted"/>
<dbReference type="EMBL" id="LAZR01000003">
    <property type="protein sequence ID" value="KKO11040.1"/>
    <property type="molecule type" value="Genomic_DNA"/>
</dbReference>
<protein>
    <recommendedName>
        <fullName evidence="1">4Fe-4S ferredoxin-type domain-containing protein</fullName>
    </recommendedName>
</protein>